<dbReference type="EMBL" id="CP003221">
    <property type="protein sequence ID" value="EGJ51572.1"/>
    <property type="molecule type" value="Genomic_DNA"/>
</dbReference>
<proteinExistence type="predicted"/>
<dbReference type="HOGENOM" id="CLU_074312_1_0_7"/>
<name>F3Z3V7_DESAF</name>
<evidence type="ECO:0000313" key="2">
    <source>
        <dbReference type="Proteomes" id="UP000007844"/>
    </source>
</evidence>
<dbReference type="InterPro" id="IPR012505">
    <property type="entry name" value="YbbR"/>
</dbReference>
<dbReference type="InterPro" id="IPR053154">
    <property type="entry name" value="c-di-AMP_regulator"/>
</dbReference>
<gene>
    <name evidence="1" type="ORF">Desaf_3282</name>
</gene>
<reference evidence="1 2" key="1">
    <citation type="journal article" date="2011" name="J. Bacteriol.">
        <title>Genome sequence of the mercury-methylating and pleomorphic Desulfovibrio africanus Strain Walvis Bay.</title>
        <authorList>
            <person name="Brown S.D."/>
            <person name="Wall J.D."/>
            <person name="Kucken A.M."/>
            <person name="Gilmour C.C."/>
            <person name="Podar M."/>
            <person name="Brandt C.C."/>
            <person name="Teshima H."/>
            <person name="Detter J.C."/>
            <person name="Han C.S."/>
            <person name="Land M.L."/>
            <person name="Lucas S."/>
            <person name="Han J."/>
            <person name="Pennacchio L."/>
            <person name="Nolan M."/>
            <person name="Pitluck S."/>
            <person name="Woyke T."/>
            <person name="Goodwin L."/>
            <person name="Palumbo A.V."/>
            <person name="Elias D.A."/>
        </authorList>
    </citation>
    <scope>NUCLEOTIDE SEQUENCE [LARGE SCALE GENOMIC DNA]</scope>
    <source>
        <strain evidence="1 2">Walvis Bay</strain>
    </source>
</reference>
<dbReference type="PANTHER" id="PTHR37804:SF1">
    <property type="entry name" value="CDAA REGULATORY PROTEIN CDAR"/>
    <property type="match status" value="1"/>
</dbReference>
<keyword evidence="2" id="KW-1185">Reference proteome</keyword>
<dbReference type="Gene3D" id="2.170.120.30">
    <property type="match status" value="2"/>
</dbReference>
<dbReference type="AlphaFoldDB" id="F3Z3V7"/>
<accession>F3Z3V7</accession>
<dbReference type="RefSeq" id="WP_005985808.1">
    <property type="nucleotide sequence ID" value="NC_016629.1"/>
</dbReference>
<dbReference type="eggNOG" id="COG4856">
    <property type="taxonomic scope" value="Bacteria"/>
</dbReference>
<dbReference type="STRING" id="690850.Desaf_3282"/>
<dbReference type="KEGG" id="daf:Desaf_3282"/>
<protein>
    <submittedName>
        <fullName evidence="1">YbbR family protein</fullName>
    </submittedName>
</protein>
<dbReference type="PANTHER" id="PTHR37804">
    <property type="entry name" value="CDAA REGULATORY PROTEIN CDAR"/>
    <property type="match status" value="1"/>
</dbReference>
<dbReference type="Gene3D" id="2.170.120.40">
    <property type="entry name" value="YbbR-like domain"/>
    <property type="match status" value="1"/>
</dbReference>
<dbReference type="Proteomes" id="UP000007844">
    <property type="component" value="Chromosome"/>
</dbReference>
<organism evidence="1 2">
    <name type="scientific">Desulfocurvibacter africanus subsp. africanus str. Walvis Bay</name>
    <dbReference type="NCBI Taxonomy" id="690850"/>
    <lineage>
        <taxon>Bacteria</taxon>
        <taxon>Pseudomonadati</taxon>
        <taxon>Thermodesulfobacteriota</taxon>
        <taxon>Desulfovibrionia</taxon>
        <taxon>Desulfovibrionales</taxon>
        <taxon>Desulfovibrionaceae</taxon>
        <taxon>Desulfocurvibacter</taxon>
    </lineage>
</organism>
<sequence length="300" mass="34133">MKSNWQFLVIALILGFYSWYSVSFEQKVNSTVQVRLETTNQPRDLVVREGLISTIDVVVRGPKSLVRSIDSRKIGYSLDLGALKPGENILNFTPDRIPLKGAVEVVEIKPPRIVIQAEEVARKEVPVTVAWTGNLASDWLLKEKLVEPSKVVLRGPRSMVDKVDRLSTQQIKVEGRTPLMFEDAVSLDVPGDMSVEPAKVKTLLVFGPKTREIWIRVPLVLDRDSAKRITDFEPKEVRLHLEAPLRLINEDRLHEQVRAFLRIDPDVDPGRYTLPFQVRLPEHTTLLKTRPEAVEITVRK</sequence>
<dbReference type="Pfam" id="PF07949">
    <property type="entry name" value="YbbR"/>
    <property type="match status" value="2"/>
</dbReference>
<evidence type="ECO:0000313" key="1">
    <source>
        <dbReference type="EMBL" id="EGJ51572.1"/>
    </source>
</evidence>